<dbReference type="EMBL" id="BPLR01005510">
    <property type="protein sequence ID" value="GIY02840.1"/>
    <property type="molecule type" value="Genomic_DNA"/>
</dbReference>
<sequence length="73" mass="8403">MAVINTNALIERGCAYIRGRKSTLQCMDACNCRFNNCKMLSARRISCTFHLQEDQLRQPEDHLSRDIIIISSQ</sequence>
<evidence type="ECO:0000313" key="1">
    <source>
        <dbReference type="EMBL" id="GIY02840.1"/>
    </source>
</evidence>
<evidence type="ECO:0000313" key="2">
    <source>
        <dbReference type="Proteomes" id="UP001054945"/>
    </source>
</evidence>
<reference evidence="1 2" key="1">
    <citation type="submission" date="2021-06" db="EMBL/GenBank/DDBJ databases">
        <title>Caerostris extrusa draft genome.</title>
        <authorList>
            <person name="Kono N."/>
            <person name="Arakawa K."/>
        </authorList>
    </citation>
    <scope>NUCLEOTIDE SEQUENCE [LARGE SCALE GENOMIC DNA]</scope>
</reference>
<gene>
    <name evidence="1" type="ORF">CEXT_597331</name>
</gene>
<organism evidence="1 2">
    <name type="scientific">Caerostris extrusa</name>
    <name type="common">Bark spider</name>
    <name type="synonym">Caerostris bankana</name>
    <dbReference type="NCBI Taxonomy" id="172846"/>
    <lineage>
        <taxon>Eukaryota</taxon>
        <taxon>Metazoa</taxon>
        <taxon>Ecdysozoa</taxon>
        <taxon>Arthropoda</taxon>
        <taxon>Chelicerata</taxon>
        <taxon>Arachnida</taxon>
        <taxon>Araneae</taxon>
        <taxon>Araneomorphae</taxon>
        <taxon>Entelegynae</taxon>
        <taxon>Araneoidea</taxon>
        <taxon>Araneidae</taxon>
        <taxon>Caerostris</taxon>
    </lineage>
</organism>
<protein>
    <submittedName>
        <fullName evidence="1">Uncharacterized protein</fullName>
    </submittedName>
</protein>
<dbReference type="AlphaFoldDB" id="A0AAV4Q496"/>
<accession>A0AAV4Q496</accession>
<keyword evidence="2" id="KW-1185">Reference proteome</keyword>
<comment type="caution">
    <text evidence="1">The sequence shown here is derived from an EMBL/GenBank/DDBJ whole genome shotgun (WGS) entry which is preliminary data.</text>
</comment>
<proteinExistence type="predicted"/>
<name>A0AAV4Q496_CAEEX</name>
<dbReference type="Proteomes" id="UP001054945">
    <property type="component" value="Unassembled WGS sequence"/>
</dbReference>